<organism evidence="2 3">
    <name type="scientific">Adineta steineri</name>
    <dbReference type="NCBI Taxonomy" id="433720"/>
    <lineage>
        <taxon>Eukaryota</taxon>
        <taxon>Metazoa</taxon>
        <taxon>Spiralia</taxon>
        <taxon>Gnathifera</taxon>
        <taxon>Rotifera</taxon>
        <taxon>Eurotatoria</taxon>
        <taxon>Bdelloidea</taxon>
        <taxon>Adinetida</taxon>
        <taxon>Adinetidae</taxon>
        <taxon>Adineta</taxon>
    </lineage>
</organism>
<dbReference type="EMBL" id="CAJNOG010005884">
    <property type="protein sequence ID" value="CAF1555369.1"/>
    <property type="molecule type" value="Genomic_DNA"/>
</dbReference>
<proteinExistence type="predicted"/>
<name>A0A815XBK8_9BILA</name>
<feature type="non-terminal residue" evidence="2">
    <location>
        <position position="1"/>
    </location>
</feature>
<comment type="caution">
    <text evidence="2">The sequence shown here is derived from an EMBL/GenBank/DDBJ whole genome shotgun (WGS) entry which is preliminary data.</text>
</comment>
<protein>
    <submittedName>
        <fullName evidence="2">Uncharacterized protein</fullName>
    </submittedName>
</protein>
<evidence type="ECO:0000313" key="2">
    <source>
        <dbReference type="EMBL" id="CAF1555369.1"/>
    </source>
</evidence>
<accession>A0A815XBK8</accession>
<feature type="compositionally biased region" description="Polar residues" evidence="1">
    <location>
        <begin position="1"/>
        <end position="11"/>
    </location>
</feature>
<sequence>GGIKRNNSNSIQDDDMLGNSATGGGSGTSDDEGTKKATATVPIARAAKGYNGIGGFHVKIRGQRRRQDPSSSTTDLPQDDNFHDESSSTNKRKRDRRPLKKKSVLEEHMPPEMQEAFFGSDLAEKSRLMAQHNIPFVPLQLNDQSTTSINNANEYTIKLDHDTVNRFLIKKATKLALAVKEEQ</sequence>
<feature type="region of interest" description="Disordered" evidence="1">
    <location>
        <begin position="1"/>
        <end position="106"/>
    </location>
</feature>
<dbReference type="AlphaFoldDB" id="A0A815XBK8"/>
<evidence type="ECO:0000256" key="1">
    <source>
        <dbReference type="SAM" id="MobiDB-lite"/>
    </source>
</evidence>
<gene>
    <name evidence="2" type="ORF">JYZ213_LOCUS46563</name>
</gene>
<reference evidence="2" key="1">
    <citation type="submission" date="2021-02" db="EMBL/GenBank/DDBJ databases">
        <authorList>
            <person name="Nowell W R."/>
        </authorList>
    </citation>
    <scope>NUCLEOTIDE SEQUENCE</scope>
</reference>
<evidence type="ECO:0000313" key="3">
    <source>
        <dbReference type="Proteomes" id="UP000663845"/>
    </source>
</evidence>
<feature type="non-terminal residue" evidence="2">
    <location>
        <position position="183"/>
    </location>
</feature>
<feature type="compositionally biased region" description="Basic residues" evidence="1">
    <location>
        <begin position="90"/>
        <end position="102"/>
    </location>
</feature>
<dbReference type="Proteomes" id="UP000663845">
    <property type="component" value="Unassembled WGS sequence"/>
</dbReference>